<sequence length="333" mass="38885">MKKSFDLNLKINKIPKFIKRLYKVVNEPTIKEIYWNDNGNSIIIPKKEEFIKNVLCLVSKTREYSGFIRQLNNYGFTKVRGYTDECEEYFNKNFLRNREELLNLIGRSKEKSGSTADIMNSYRQECYSLRNNVEYLNNSNYMLTKEVENLKARMEKQDRTMNGLIEVLTRAFRFGMKNENPQLAFSENKTHSELDKFLSEDLVDSSYELNTINQPVKNTISSDITSYGLNSINSPVENAISPDIKNMILKQNETTKYNNKSHKSAPLNHILAEEEHRNNTIQNPAINSTPSPLFDMPIFQSSKETTPNHQKRNKRKSQDKDILENDLDFDDIF</sequence>
<dbReference type="STRING" id="1176355.A0A4Q9LQQ5"/>
<protein>
    <submittedName>
        <fullName evidence="8">Heat shock factor-type DNA-binding protein</fullName>
    </submittedName>
</protein>
<dbReference type="AlphaFoldDB" id="A0A4Q9LQQ5"/>
<organism evidence="8 9">
    <name type="scientific">Hamiltosporidium tvaerminnensis</name>
    <dbReference type="NCBI Taxonomy" id="1176355"/>
    <lineage>
        <taxon>Eukaryota</taxon>
        <taxon>Fungi</taxon>
        <taxon>Fungi incertae sedis</taxon>
        <taxon>Microsporidia</taxon>
        <taxon>Dubosqiidae</taxon>
        <taxon>Hamiltosporidium</taxon>
    </lineage>
</organism>
<accession>A0A4Q9LQQ5</accession>
<evidence type="ECO:0000256" key="4">
    <source>
        <dbReference type="ARBA" id="ARBA00023242"/>
    </source>
</evidence>
<proteinExistence type="inferred from homology"/>
<dbReference type="SUPFAM" id="SSF46785">
    <property type="entry name" value="Winged helix' DNA-binding domain"/>
    <property type="match status" value="1"/>
</dbReference>
<dbReference type="VEuPathDB" id="MicrosporidiaDB:CWI38_1495p0010"/>
<evidence type="ECO:0000256" key="3">
    <source>
        <dbReference type="ARBA" id="ARBA00023125"/>
    </source>
</evidence>
<comment type="caution">
    <text evidence="8">The sequence shown here is derived from an EMBL/GenBank/DDBJ whole genome shotgun (WGS) entry which is preliminary data.</text>
</comment>
<dbReference type="Proteomes" id="UP000292282">
    <property type="component" value="Unassembled WGS sequence"/>
</dbReference>
<evidence type="ECO:0000256" key="1">
    <source>
        <dbReference type="ARBA" id="ARBA00004123"/>
    </source>
</evidence>
<evidence type="ECO:0000313" key="9">
    <source>
        <dbReference type="Proteomes" id="UP000292282"/>
    </source>
</evidence>
<comment type="subcellular location">
    <subcellularLocation>
        <location evidence="1">Nucleus</location>
    </subcellularLocation>
</comment>
<keyword evidence="9" id="KW-1185">Reference proteome</keyword>
<dbReference type="PANTHER" id="PTHR10015">
    <property type="entry name" value="HEAT SHOCK TRANSCRIPTION FACTOR"/>
    <property type="match status" value="1"/>
</dbReference>
<evidence type="ECO:0000256" key="5">
    <source>
        <dbReference type="RuleBase" id="RU004020"/>
    </source>
</evidence>
<evidence type="ECO:0000256" key="2">
    <source>
        <dbReference type="ARBA" id="ARBA00006403"/>
    </source>
</evidence>
<dbReference type="GO" id="GO:0005634">
    <property type="term" value="C:nucleus"/>
    <property type="evidence" value="ECO:0007669"/>
    <property type="project" value="UniProtKB-SubCell"/>
</dbReference>
<dbReference type="GO" id="GO:0003700">
    <property type="term" value="F:DNA-binding transcription factor activity"/>
    <property type="evidence" value="ECO:0007669"/>
    <property type="project" value="InterPro"/>
</dbReference>
<dbReference type="InterPro" id="IPR036388">
    <property type="entry name" value="WH-like_DNA-bd_sf"/>
</dbReference>
<evidence type="ECO:0000259" key="7">
    <source>
        <dbReference type="SMART" id="SM00415"/>
    </source>
</evidence>
<dbReference type="PANTHER" id="PTHR10015:SF427">
    <property type="entry name" value="HEAT SHOCK FACTOR PROTEIN"/>
    <property type="match status" value="1"/>
</dbReference>
<evidence type="ECO:0000313" key="8">
    <source>
        <dbReference type="EMBL" id="TBU10883.1"/>
    </source>
</evidence>
<keyword evidence="8" id="KW-0346">Stress response</keyword>
<dbReference type="OrthoDB" id="60033at2759"/>
<dbReference type="EMBL" id="PITK01001495">
    <property type="protein sequence ID" value="TBU10883.1"/>
    <property type="molecule type" value="Genomic_DNA"/>
</dbReference>
<dbReference type="InterPro" id="IPR000232">
    <property type="entry name" value="HSF_DNA-bd"/>
</dbReference>
<name>A0A4Q9LQQ5_9MICR</name>
<reference evidence="8 9" key="1">
    <citation type="submission" date="2017-12" db="EMBL/GenBank/DDBJ databases">
        <authorList>
            <person name="Pombert J.-F."/>
            <person name="Haag K.L."/>
            <person name="Ebert D."/>
        </authorList>
    </citation>
    <scope>NUCLEOTIDE SEQUENCE [LARGE SCALE GENOMIC DNA]</scope>
    <source>
        <strain evidence="8">IL-G-3</strain>
    </source>
</reference>
<feature type="domain" description="HSF-type DNA-binding" evidence="7">
    <location>
        <begin position="13"/>
        <end position="108"/>
    </location>
</feature>
<keyword evidence="3 8" id="KW-0238">DNA-binding</keyword>
<dbReference type="Gene3D" id="1.10.10.10">
    <property type="entry name" value="Winged helix-like DNA-binding domain superfamily/Winged helix DNA-binding domain"/>
    <property type="match status" value="1"/>
</dbReference>
<keyword evidence="4" id="KW-0539">Nucleus</keyword>
<evidence type="ECO:0000256" key="6">
    <source>
        <dbReference type="SAM" id="MobiDB-lite"/>
    </source>
</evidence>
<feature type="compositionally biased region" description="Polar residues" evidence="6">
    <location>
        <begin position="299"/>
        <end position="308"/>
    </location>
</feature>
<comment type="similarity">
    <text evidence="2 5">Belongs to the HSF family.</text>
</comment>
<feature type="region of interest" description="Disordered" evidence="6">
    <location>
        <begin position="297"/>
        <end position="333"/>
    </location>
</feature>
<feature type="compositionally biased region" description="Acidic residues" evidence="6">
    <location>
        <begin position="324"/>
        <end position="333"/>
    </location>
</feature>
<dbReference type="InterPro" id="IPR036390">
    <property type="entry name" value="WH_DNA-bd_sf"/>
</dbReference>
<gene>
    <name evidence="8" type="ORF">CWI38_1495p0010</name>
</gene>
<dbReference type="SMART" id="SM00415">
    <property type="entry name" value="HSF"/>
    <property type="match status" value="1"/>
</dbReference>
<dbReference type="GO" id="GO:0043565">
    <property type="term" value="F:sequence-specific DNA binding"/>
    <property type="evidence" value="ECO:0007669"/>
    <property type="project" value="InterPro"/>
</dbReference>
<dbReference type="Pfam" id="PF00447">
    <property type="entry name" value="HSF_DNA-bind"/>
    <property type="match status" value="1"/>
</dbReference>